<protein>
    <submittedName>
        <fullName evidence="2">Uncharacterized protein</fullName>
    </submittedName>
</protein>
<accession>A0AAD7XXP3</accession>
<keyword evidence="1" id="KW-0812">Transmembrane</keyword>
<evidence type="ECO:0000313" key="2">
    <source>
        <dbReference type="EMBL" id="KAJ8656676.1"/>
    </source>
</evidence>
<keyword evidence="1" id="KW-0472">Membrane</keyword>
<evidence type="ECO:0000256" key="1">
    <source>
        <dbReference type="SAM" id="Phobius"/>
    </source>
</evidence>
<gene>
    <name evidence="2" type="ORF">O0I10_007523</name>
</gene>
<dbReference type="RefSeq" id="XP_058341589.1">
    <property type="nucleotide sequence ID" value="XM_058487538.1"/>
</dbReference>
<organism evidence="2 3">
    <name type="scientific">Lichtheimia ornata</name>
    <dbReference type="NCBI Taxonomy" id="688661"/>
    <lineage>
        <taxon>Eukaryota</taxon>
        <taxon>Fungi</taxon>
        <taxon>Fungi incertae sedis</taxon>
        <taxon>Mucoromycota</taxon>
        <taxon>Mucoromycotina</taxon>
        <taxon>Mucoromycetes</taxon>
        <taxon>Mucorales</taxon>
        <taxon>Lichtheimiaceae</taxon>
        <taxon>Lichtheimia</taxon>
    </lineage>
</organism>
<evidence type="ECO:0000313" key="3">
    <source>
        <dbReference type="Proteomes" id="UP001234581"/>
    </source>
</evidence>
<keyword evidence="3" id="KW-1185">Reference proteome</keyword>
<dbReference type="Proteomes" id="UP001234581">
    <property type="component" value="Unassembled WGS sequence"/>
</dbReference>
<dbReference type="EMBL" id="JARTCD010000037">
    <property type="protein sequence ID" value="KAJ8656676.1"/>
    <property type="molecule type" value="Genomic_DNA"/>
</dbReference>
<dbReference type="AlphaFoldDB" id="A0AAD7XXP3"/>
<name>A0AAD7XXP3_9FUNG</name>
<comment type="caution">
    <text evidence="2">The sequence shown here is derived from an EMBL/GenBank/DDBJ whole genome shotgun (WGS) entry which is preliminary data.</text>
</comment>
<reference evidence="2 3" key="1">
    <citation type="submission" date="2023-03" db="EMBL/GenBank/DDBJ databases">
        <title>Genome sequence of Lichtheimia ornata CBS 291.66.</title>
        <authorList>
            <person name="Mohabir J.T."/>
            <person name="Shea T.P."/>
            <person name="Kurbessoian T."/>
            <person name="Berby B."/>
            <person name="Fontaine J."/>
            <person name="Livny J."/>
            <person name="Gnirke A."/>
            <person name="Stajich J.E."/>
            <person name="Cuomo C.A."/>
        </authorList>
    </citation>
    <scope>NUCLEOTIDE SEQUENCE [LARGE SCALE GENOMIC DNA]</scope>
    <source>
        <strain evidence="2">CBS 291.66</strain>
    </source>
</reference>
<sequence>MQYLLSDVAYWDLERKCLILHPRYLDTHFQITHDTPGSPTEFNGIPTYVSYSPVFEALDTPGLYKQDQYTLSIVVAITSILASALAIHP</sequence>
<dbReference type="GeneID" id="83214931"/>
<keyword evidence="1" id="KW-1133">Transmembrane helix</keyword>
<proteinExistence type="predicted"/>
<feature type="transmembrane region" description="Helical" evidence="1">
    <location>
        <begin position="69"/>
        <end position="87"/>
    </location>
</feature>